<sequence>MVFGGWFVAMNESSRGTAMSGRSLTQTEAEGRASLLTVERCDVAVDLTGLMTGSRVRCESTITFTCHRPGAGTFADCAAAVESATLNGVVVASPVEGRITLTDLAELNVLTVASVAECSADARGVHKAVDPADGETYFYTDFTPDYARYVWACFDQPDLKAPWAFTVTAPAGWQVLSNSGDPKIEDLGSVRRWTFPPTPPLATYNTVINAGPYYELRRRGAGHDLGLFARRSLAPILDRDAEELFTLTTQGLEFFADKFGMPFPQHKYDQVFTPEYPGAMENFGCVTWMDWFLRRSTPTRAEWDIFARYLLHELAHMWFGNIVTMRWWDDLWLNEAFAEFASNWAAVSVTTYTDAWTAHLAGEKLKAYFMDQGPATHPIRQQVRDVAEAEATFDAITYPKGASVLHQLMTYVGEANFSQGLTNYFAMHAWGNTTLQDLIDAVADASGRDLNQWRAGWLESAGTDRLTLSHDGDGFALIAQGAGGRLRRHVLAVGAYERSGDRLARTALVEVEVAGERTRIDLPAGADLYLVNDEDLTFASTRPDTATRDTFFRNAARLPTATARGVAVTTAWDMLINGEATAAEAVQCLTGVLAVETSASVVEPYLNLAVEAADLWSPESERDELLRTVAAVCRSLSGVGAYRKAALRGFARTAAEPEEVAWLQTEAGEDIDLQWRALVRKAQLGSPTAAEAHALLDRDPDPEAWVTRLQVSAATPDAAEKETVWQTLVTDRAVPLAFVHSVATLFWSAGQDDMLRPYGEAYLDLLPTVDRGGSIPATVFTRSLFPLFGIDLTFVERAEDLAAQAVPVVRTNLLDRADRMRRILHSRG</sequence>
<comment type="catalytic activity">
    <reaction evidence="1">
        <text>Release of an N-terminal amino acid, Xaa-|-Yaa- from a peptide, amide or arylamide. Xaa is preferably Ala, but may be most amino acids including Pro (slow action). When a terminal hydrophobic residue is followed by a prolyl residue, the two may be released as an intact Xaa-Pro dipeptide.</text>
        <dbReference type="EC" id="3.4.11.2"/>
    </reaction>
</comment>
<dbReference type="PANTHER" id="PTHR11533">
    <property type="entry name" value="PROTEASE M1 ZINC METALLOPROTEASE"/>
    <property type="match status" value="1"/>
</dbReference>
<evidence type="ECO:0000256" key="10">
    <source>
        <dbReference type="ARBA" id="ARBA00022833"/>
    </source>
</evidence>
<dbReference type="Pfam" id="PF01433">
    <property type="entry name" value="Peptidase_M1"/>
    <property type="match status" value="1"/>
</dbReference>
<dbReference type="SUPFAM" id="SSF55486">
    <property type="entry name" value="Metalloproteases ('zincins'), catalytic domain"/>
    <property type="match status" value="1"/>
</dbReference>
<dbReference type="InterPro" id="IPR012778">
    <property type="entry name" value="Pept_M1_aminopeptidase"/>
</dbReference>
<dbReference type="STRING" id="1214242.B446_01890"/>
<dbReference type="Gene3D" id="2.60.40.1730">
    <property type="entry name" value="tricorn interacting facor f3 domain"/>
    <property type="match status" value="1"/>
</dbReference>
<dbReference type="KEGG" id="sci:B446_33400"/>
<dbReference type="GO" id="GO:0006508">
    <property type="term" value="P:proteolysis"/>
    <property type="evidence" value="ECO:0007669"/>
    <property type="project" value="UniProtKB-UniRule"/>
</dbReference>
<comment type="similarity">
    <text evidence="3">Belongs to the peptidase M1 family.</text>
</comment>
<evidence type="ECO:0000256" key="2">
    <source>
        <dbReference type="ARBA" id="ARBA00001947"/>
    </source>
</evidence>
<dbReference type="NCBIfam" id="TIGR02412">
    <property type="entry name" value="pepN_strep_liv"/>
    <property type="match status" value="1"/>
</dbReference>
<dbReference type="GO" id="GO:0005737">
    <property type="term" value="C:cytoplasm"/>
    <property type="evidence" value="ECO:0007669"/>
    <property type="project" value="TreeGrafter"/>
</dbReference>
<dbReference type="InterPro" id="IPR045357">
    <property type="entry name" value="Aminopeptidase_N-like_N"/>
</dbReference>
<dbReference type="InterPro" id="IPR001930">
    <property type="entry name" value="Peptidase_M1"/>
</dbReference>
<dbReference type="GO" id="GO:0016020">
    <property type="term" value="C:membrane"/>
    <property type="evidence" value="ECO:0007669"/>
    <property type="project" value="TreeGrafter"/>
</dbReference>
<evidence type="ECO:0000256" key="11">
    <source>
        <dbReference type="ARBA" id="ARBA00023049"/>
    </source>
</evidence>
<evidence type="ECO:0000256" key="6">
    <source>
        <dbReference type="ARBA" id="ARBA00022438"/>
    </source>
</evidence>
<reference evidence="16" key="3">
    <citation type="submission" date="2015-08" db="EMBL/GenBank/DDBJ databases">
        <authorList>
            <person name="Weber T."/>
            <person name="Iftime D."/>
        </authorList>
    </citation>
    <scope>NUCLEOTIDE SEQUENCE</scope>
    <source>
        <strain evidence="16">Tu 365</strain>
    </source>
</reference>
<dbReference type="MEROPS" id="M01.012"/>
<evidence type="ECO:0000256" key="9">
    <source>
        <dbReference type="ARBA" id="ARBA00022801"/>
    </source>
</evidence>
<keyword evidence="18" id="KW-1185">Reference proteome</keyword>
<dbReference type="PANTHER" id="PTHR11533:SF174">
    <property type="entry name" value="PUROMYCIN-SENSITIVE AMINOPEPTIDASE-RELATED"/>
    <property type="match status" value="1"/>
</dbReference>
<keyword evidence="9" id="KW-0378">Hydrolase</keyword>
<dbReference type="GO" id="GO:0043171">
    <property type="term" value="P:peptide catabolic process"/>
    <property type="evidence" value="ECO:0007669"/>
    <property type="project" value="TreeGrafter"/>
</dbReference>
<dbReference type="HOGENOM" id="CLU_007335_1_1_11"/>
<feature type="domain" description="ERAP1-like C-terminal" evidence="14">
    <location>
        <begin position="528"/>
        <end position="817"/>
    </location>
</feature>
<evidence type="ECO:0000259" key="13">
    <source>
        <dbReference type="Pfam" id="PF01433"/>
    </source>
</evidence>
<dbReference type="SUPFAM" id="SSF63737">
    <property type="entry name" value="Leukotriene A4 hydrolase N-terminal domain"/>
    <property type="match status" value="1"/>
</dbReference>
<protein>
    <recommendedName>
        <fullName evidence="5 12">Aminopeptidase N</fullName>
        <ecNumber evidence="4 12">3.4.11.2</ecNumber>
    </recommendedName>
</protein>
<dbReference type="Proteomes" id="UP000015423">
    <property type="component" value="Chromosome"/>
</dbReference>
<feature type="domain" description="Aminopeptidase N-like N-terminal" evidence="15">
    <location>
        <begin position="115"/>
        <end position="204"/>
    </location>
</feature>
<dbReference type="InterPro" id="IPR024571">
    <property type="entry name" value="ERAP1-like_C_dom"/>
</dbReference>
<keyword evidence="11" id="KW-0482">Metalloprotease</keyword>
<keyword evidence="8" id="KW-0479">Metal-binding</keyword>
<keyword evidence="6 16" id="KW-0031">Aminopeptidase</keyword>
<dbReference type="EMBL" id="CP006259">
    <property type="protein sequence ID" value="AGS73484.1"/>
    <property type="molecule type" value="Genomic_DNA"/>
</dbReference>
<feature type="domain" description="Peptidase M1 membrane alanine aminopeptidase" evidence="13">
    <location>
        <begin position="248"/>
        <end position="455"/>
    </location>
</feature>
<evidence type="ECO:0000259" key="15">
    <source>
        <dbReference type="Pfam" id="PF17900"/>
    </source>
</evidence>
<evidence type="ECO:0000256" key="12">
    <source>
        <dbReference type="NCBIfam" id="TIGR02412"/>
    </source>
</evidence>
<name>S5VFL0_STRC3</name>
<reference evidence="16 18" key="2">
    <citation type="journal article" date="2013" name="J. Biotechnol.">
        <title>Complete genome sequence of the kirromycin producer Streptomyces collinus Tu 365 consisting of a linear chromosome and two linear plasmids.</title>
        <authorList>
            <person name="Ruckert C."/>
            <person name="Szczepanowski R."/>
            <person name="Albersmeier A."/>
            <person name="Goesmann A."/>
            <person name="Iftime D."/>
            <person name="Musiol E.M."/>
            <person name="Blin K."/>
            <person name="Wohlleben W."/>
            <person name="Puhler A."/>
            <person name="Kalinowski J."/>
            <person name="Weber T."/>
        </authorList>
    </citation>
    <scope>NUCLEOTIDE SEQUENCE [LARGE SCALE GENOMIC DNA]</scope>
    <source>
        <strain evidence="18">DSM 40733 / Tue 365</strain>
        <strain evidence="16">Tu 365</strain>
    </source>
</reference>
<dbReference type="GO" id="GO:0042277">
    <property type="term" value="F:peptide binding"/>
    <property type="evidence" value="ECO:0007669"/>
    <property type="project" value="TreeGrafter"/>
</dbReference>
<dbReference type="PRINTS" id="PR00756">
    <property type="entry name" value="ALADIPTASE"/>
</dbReference>
<dbReference type="InterPro" id="IPR042097">
    <property type="entry name" value="Aminopeptidase_N-like_N_sf"/>
</dbReference>
<evidence type="ECO:0000313" key="17">
    <source>
        <dbReference type="EMBL" id="AGS73484.1"/>
    </source>
</evidence>
<dbReference type="GO" id="GO:0016285">
    <property type="term" value="F:alanyl aminopeptidase activity"/>
    <property type="evidence" value="ECO:0007669"/>
    <property type="project" value="UniProtKB-EC"/>
</dbReference>
<evidence type="ECO:0000256" key="3">
    <source>
        <dbReference type="ARBA" id="ARBA00010136"/>
    </source>
</evidence>
<dbReference type="CDD" id="cd09602">
    <property type="entry name" value="M1_APN"/>
    <property type="match status" value="1"/>
</dbReference>
<evidence type="ECO:0000313" key="16">
    <source>
        <dbReference type="EMBL" id="AGS67210.1"/>
    </source>
</evidence>
<evidence type="ECO:0000256" key="4">
    <source>
        <dbReference type="ARBA" id="ARBA00012564"/>
    </source>
</evidence>
<dbReference type="GO" id="GO:0005615">
    <property type="term" value="C:extracellular space"/>
    <property type="evidence" value="ECO:0007669"/>
    <property type="project" value="TreeGrafter"/>
</dbReference>
<evidence type="ECO:0000256" key="7">
    <source>
        <dbReference type="ARBA" id="ARBA00022670"/>
    </source>
</evidence>
<dbReference type="Pfam" id="PF17900">
    <property type="entry name" value="Peptidase_M1_N"/>
    <property type="match status" value="1"/>
</dbReference>
<dbReference type="KEGG" id="sci:B446_01890"/>
<evidence type="ECO:0000313" key="18">
    <source>
        <dbReference type="Proteomes" id="UP000015423"/>
    </source>
</evidence>
<evidence type="ECO:0000259" key="14">
    <source>
        <dbReference type="Pfam" id="PF11838"/>
    </source>
</evidence>
<keyword evidence="7" id="KW-0645">Protease</keyword>
<comment type="cofactor">
    <cofactor evidence="2">
        <name>Zn(2+)</name>
        <dbReference type="ChEBI" id="CHEBI:29105"/>
    </cofactor>
</comment>
<dbReference type="PATRIC" id="fig|1214242.5.peg.389"/>
<evidence type="ECO:0000256" key="8">
    <source>
        <dbReference type="ARBA" id="ARBA00022723"/>
    </source>
</evidence>
<dbReference type="EC" id="3.4.11.2" evidence="4 12"/>
<dbReference type="AlphaFoldDB" id="S5VFL0"/>
<evidence type="ECO:0000256" key="1">
    <source>
        <dbReference type="ARBA" id="ARBA00000098"/>
    </source>
</evidence>
<dbReference type="eggNOG" id="COG0308">
    <property type="taxonomic scope" value="Bacteria"/>
</dbReference>
<evidence type="ECO:0000256" key="5">
    <source>
        <dbReference type="ARBA" id="ARBA00015611"/>
    </source>
</evidence>
<reference evidence="18" key="1">
    <citation type="submission" date="2012-10" db="EMBL/GenBank/DDBJ databases">
        <title>The complete genome sequence of Streptomyces collinus Tu 365.</title>
        <authorList>
            <person name="Ruckert C."/>
            <person name="Szczepanowski R."/>
            <person name="Goesmann A."/>
            <person name="Pross E.K."/>
            <person name="Musiol E.M."/>
            <person name="Blin K."/>
            <person name="Wohlleben W."/>
            <person name="Puhler A."/>
            <person name="Weber T."/>
            <person name="Kalinowski J."/>
        </authorList>
    </citation>
    <scope>NUCLEOTIDE SEQUENCE [LARGE SCALE GENOMIC DNA]</scope>
    <source>
        <strain evidence="18">DSM 40733 / Tue 365</strain>
    </source>
</reference>
<dbReference type="GO" id="GO:0070006">
    <property type="term" value="F:metalloaminopeptidase activity"/>
    <property type="evidence" value="ECO:0007669"/>
    <property type="project" value="TreeGrafter"/>
</dbReference>
<dbReference type="EMBL" id="CP006259">
    <property type="protein sequence ID" value="AGS67210.1"/>
    <property type="molecule type" value="Genomic_DNA"/>
</dbReference>
<organism evidence="16 18">
    <name type="scientific">Streptomyces collinus (strain DSM 40733 / Tue 365)</name>
    <dbReference type="NCBI Taxonomy" id="1214242"/>
    <lineage>
        <taxon>Bacteria</taxon>
        <taxon>Bacillati</taxon>
        <taxon>Actinomycetota</taxon>
        <taxon>Actinomycetes</taxon>
        <taxon>Kitasatosporales</taxon>
        <taxon>Streptomycetaceae</taxon>
        <taxon>Streptomyces</taxon>
    </lineage>
</organism>
<gene>
    <name evidence="16" type="ORF">B446_01890</name>
    <name evidence="17" type="ORF">B446_33400</name>
</gene>
<dbReference type="InterPro" id="IPR027268">
    <property type="entry name" value="Peptidase_M4/M1_CTD_sf"/>
</dbReference>
<dbReference type="Gene3D" id="1.10.390.10">
    <property type="entry name" value="Neutral Protease Domain 2"/>
    <property type="match status" value="1"/>
</dbReference>
<dbReference type="InterPro" id="IPR014782">
    <property type="entry name" value="Peptidase_M1_dom"/>
</dbReference>
<keyword evidence="10" id="KW-0862">Zinc</keyword>
<proteinExistence type="inferred from homology"/>
<dbReference type="Pfam" id="PF11838">
    <property type="entry name" value="ERAP1_C"/>
    <property type="match status" value="1"/>
</dbReference>
<dbReference type="InterPro" id="IPR050344">
    <property type="entry name" value="Peptidase_M1_aminopeptidases"/>
</dbReference>
<dbReference type="GO" id="GO:0008270">
    <property type="term" value="F:zinc ion binding"/>
    <property type="evidence" value="ECO:0007669"/>
    <property type="project" value="UniProtKB-UniRule"/>
</dbReference>
<accession>S5VFL0</accession>